<feature type="transmembrane region" description="Helical" evidence="6">
    <location>
        <begin position="204"/>
        <end position="224"/>
    </location>
</feature>
<feature type="domain" description="EamA" evidence="7">
    <location>
        <begin position="174"/>
        <end position="309"/>
    </location>
</feature>
<dbReference type="InterPro" id="IPR000620">
    <property type="entry name" value="EamA_dom"/>
</dbReference>
<feature type="transmembrane region" description="Helical" evidence="6">
    <location>
        <begin position="21"/>
        <end position="42"/>
    </location>
</feature>
<keyword evidence="3 6" id="KW-0812">Transmembrane</keyword>
<feature type="transmembrane region" description="Helical" evidence="6">
    <location>
        <begin position="121"/>
        <end position="137"/>
    </location>
</feature>
<evidence type="ECO:0000313" key="9">
    <source>
        <dbReference type="Proteomes" id="UP000019276"/>
    </source>
</evidence>
<name>W7QZR5_9ALTE</name>
<accession>W7QZR5</accession>
<keyword evidence="5 6" id="KW-0472">Membrane</keyword>
<comment type="caution">
    <text evidence="8">The sequence shown here is derived from an EMBL/GenBank/DDBJ whole genome shotgun (WGS) entry which is preliminary data.</text>
</comment>
<reference evidence="8 9" key="1">
    <citation type="journal article" date="2014" name="Genome Announc.">
        <title>Draft Genome Sequence of the Agar-Degrading Bacterium Catenovulum sp. Strain DS-2, Isolated from Intestines of Haliotis diversicolor.</title>
        <authorList>
            <person name="Shan D."/>
            <person name="Li X."/>
            <person name="Gu Z."/>
            <person name="Wei G."/>
            <person name="Gao Z."/>
            <person name="Shao Z."/>
        </authorList>
    </citation>
    <scope>NUCLEOTIDE SEQUENCE [LARGE SCALE GENOMIC DNA]</scope>
    <source>
        <strain evidence="8 9">DS-2</strain>
    </source>
</reference>
<dbReference type="Pfam" id="PF00892">
    <property type="entry name" value="EamA"/>
    <property type="match status" value="2"/>
</dbReference>
<dbReference type="eggNOG" id="COG0697">
    <property type="taxonomic scope" value="Bacteria"/>
</dbReference>
<evidence type="ECO:0000313" key="8">
    <source>
        <dbReference type="EMBL" id="EWH10850.1"/>
    </source>
</evidence>
<dbReference type="InterPro" id="IPR050638">
    <property type="entry name" value="AA-Vitamin_Transporters"/>
</dbReference>
<organism evidence="8 9">
    <name type="scientific">Catenovulum agarivorans DS-2</name>
    <dbReference type="NCBI Taxonomy" id="1328313"/>
    <lineage>
        <taxon>Bacteria</taxon>
        <taxon>Pseudomonadati</taxon>
        <taxon>Pseudomonadota</taxon>
        <taxon>Gammaproteobacteria</taxon>
        <taxon>Alteromonadales</taxon>
        <taxon>Alteromonadaceae</taxon>
        <taxon>Catenovulum</taxon>
    </lineage>
</organism>
<evidence type="ECO:0000256" key="2">
    <source>
        <dbReference type="ARBA" id="ARBA00022475"/>
    </source>
</evidence>
<feature type="transmembrane region" description="Helical" evidence="6">
    <location>
        <begin position="144"/>
        <end position="165"/>
    </location>
</feature>
<dbReference type="STRING" id="1328313.DS2_06151"/>
<proteinExistence type="predicted"/>
<feature type="transmembrane region" description="Helical" evidence="6">
    <location>
        <begin position="84"/>
        <end position="101"/>
    </location>
</feature>
<feature type="transmembrane region" description="Helical" evidence="6">
    <location>
        <begin position="54"/>
        <end position="72"/>
    </location>
</feature>
<keyword evidence="4 6" id="KW-1133">Transmembrane helix</keyword>
<gene>
    <name evidence="8" type="ORF">DS2_06151</name>
</gene>
<evidence type="ECO:0000256" key="5">
    <source>
        <dbReference type="ARBA" id="ARBA00023136"/>
    </source>
</evidence>
<protein>
    <recommendedName>
        <fullName evidence="7">EamA domain-containing protein</fullName>
    </recommendedName>
</protein>
<feature type="domain" description="EamA" evidence="7">
    <location>
        <begin position="24"/>
        <end position="161"/>
    </location>
</feature>
<feature type="transmembrane region" description="Helical" evidence="6">
    <location>
        <begin position="236"/>
        <end position="255"/>
    </location>
</feature>
<sequence>MGFQLFLLLFTRKFVFKSRPFFNSGFTLAFIAVAMFSSKSIFIKLAYEYGVDTTTLMTWRMLLAMPFYLYMLLRVLQHPMRQPISVNSVSSMIVLGLMGYYAASWLDLYALNFITAHYERIVLYTYPAFVLIINALWQKRPIRLVELSSLTLAYTGLLLIFYYDLSNLGEAVITGTLLVLASSLSFSFYVVGSQKYSGKYGSKFFTCVAMLAATAAIVSHFAITHSLTDLLQPLPVLVYAAAIAIIATVIPSFLMNAAIEKIGANNASISGSLGPVLTTVFAIFLLDEIFTFVHAVGMTLVIAGIYYLSKKHKS</sequence>
<evidence type="ECO:0000256" key="1">
    <source>
        <dbReference type="ARBA" id="ARBA00004651"/>
    </source>
</evidence>
<evidence type="ECO:0000256" key="6">
    <source>
        <dbReference type="SAM" id="Phobius"/>
    </source>
</evidence>
<dbReference type="GO" id="GO:0005886">
    <property type="term" value="C:plasma membrane"/>
    <property type="evidence" value="ECO:0007669"/>
    <property type="project" value="UniProtKB-SubCell"/>
</dbReference>
<feature type="transmembrane region" description="Helical" evidence="6">
    <location>
        <begin position="171"/>
        <end position="192"/>
    </location>
</feature>
<keyword evidence="9" id="KW-1185">Reference proteome</keyword>
<dbReference type="InterPro" id="IPR037185">
    <property type="entry name" value="EmrE-like"/>
</dbReference>
<dbReference type="Proteomes" id="UP000019276">
    <property type="component" value="Unassembled WGS sequence"/>
</dbReference>
<dbReference type="PANTHER" id="PTHR32322:SF18">
    <property type="entry name" value="S-ADENOSYLMETHIONINE_S-ADENOSYLHOMOCYSTEINE TRANSPORTER"/>
    <property type="match status" value="1"/>
</dbReference>
<dbReference type="AlphaFoldDB" id="W7QZR5"/>
<comment type="subcellular location">
    <subcellularLocation>
        <location evidence="1">Cell membrane</location>
        <topology evidence="1">Multi-pass membrane protein</topology>
    </subcellularLocation>
</comment>
<dbReference type="EMBL" id="ARZY01000008">
    <property type="protein sequence ID" value="EWH10850.1"/>
    <property type="molecule type" value="Genomic_DNA"/>
</dbReference>
<feature type="transmembrane region" description="Helical" evidence="6">
    <location>
        <begin position="292"/>
        <end position="309"/>
    </location>
</feature>
<dbReference type="SUPFAM" id="SSF103481">
    <property type="entry name" value="Multidrug resistance efflux transporter EmrE"/>
    <property type="match status" value="2"/>
</dbReference>
<evidence type="ECO:0000256" key="4">
    <source>
        <dbReference type="ARBA" id="ARBA00022989"/>
    </source>
</evidence>
<evidence type="ECO:0000256" key="3">
    <source>
        <dbReference type="ARBA" id="ARBA00022692"/>
    </source>
</evidence>
<keyword evidence="2" id="KW-1003">Cell membrane</keyword>
<dbReference type="PANTHER" id="PTHR32322">
    <property type="entry name" value="INNER MEMBRANE TRANSPORTER"/>
    <property type="match status" value="1"/>
</dbReference>
<dbReference type="Gene3D" id="1.10.3730.20">
    <property type="match status" value="1"/>
</dbReference>
<feature type="transmembrane region" description="Helical" evidence="6">
    <location>
        <begin position="267"/>
        <end position="286"/>
    </location>
</feature>
<evidence type="ECO:0000259" key="7">
    <source>
        <dbReference type="Pfam" id="PF00892"/>
    </source>
</evidence>